<evidence type="ECO:0000313" key="2">
    <source>
        <dbReference type="EMBL" id="VEL25644.1"/>
    </source>
</evidence>
<reference evidence="2" key="1">
    <citation type="submission" date="2018-11" db="EMBL/GenBank/DDBJ databases">
        <authorList>
            <consortium name="Pathogen Informatics"/>
        </authorList>
    </citation>
    <scope>NUCLEOTIDE SEQUENCE</scope>
</reference>
<dbReference type="EMBL" id="CAAALY010075340">
    <property type="protein sequence ID" value="VEL25644.1"/>
    <property type="molecule type" value="Genomic_DNA"/>
</dbReference>
<comment type="caution">
    <text evidence="2">The sequence shown here is derived from an EMBL/GenBank/DDBJ whole genome shotgun (WGS) entry which is preliminary data.</text>
</comment>
<gene>
    <name evidence="2" type="ORF">PXEA_LOCUS19084</name>
</gene>
<accession>A0A448X1A4</accession>
<name>A0A448X1A4_9PLAT</name>
<dbReference type="AlphaFoldDB" id="A0A448X1A4"/>
<sequence>MSSPGSSLPTPMQNGLVSRKDRPESASHAKCTGRLGTKSNGPPCSTAHLHSSRIVRPAEYPHARFCRSE</sequence>
<proteinExistence type="predicted"/>
<protein>
    <submittedName>
        <fullName evidence="2">Uncharacterized protein</fullName>
    </submittedName>
</protein>
<keyword evidence="3" id="KW-1185">Reference proteome</keyword>
<evidence type="ECO:0000256" key="1">
    <source>
        <dbReference type="SAM" id="MobiDB-lite"/>
    </source>
</evidence>
<evidence type="ECO:0000313" key="3">
    <source>
        <dbReference type="Proteomes" id="UP000784294"/>
    </source>
</evidence>
<feature type="region of interest" description="Disordered" evidence="1">
    <location>
        <begin position="1"/>
        <end position="50"/>
    </location>
</feature>
<organism evidence="2 3">
    <name type="scientific">Protopolystoma xenopodis</name>
    <dbReference type="NCBI Taxonomy" id="117903"/>
    <lineage>
        <taxon>Eukaryota</taxon>
        <taxon>Metazoa</taxon>
        <taxon>Spiralia</taxon>
        <taxon>Lophotrochozoa</taxon>
        <taxon>Platyhelminthes</taxon>
        <taxon>Monogenea</taxon>
        <taxon>Polyopisthocotylea</taxon>
        <taxon>Polystomatidea</taxon>
        <taxon>Polystomatidae</taxon>
        <taxon>Protopolystoma</taxon>
    </lineage>
</organism>
<feature type="compositionally biased region" description="Basic and acidic residues" evidence="1">
    <location>
        <begin position="18"/>
        <end position="27"/>
    </location>
</feature>
<dbReference type="Proteomes" id="UP000784294">
    <property type="component" value="Unassembled WGS sequence"/>
</dbReference>
<feature type="compositionally biased region" description="Polar residues" evidence="1">
    <location>
        <begin position="1"/>
        <end position="16"/>
    </location>
</feature>